<dbReference type="AlphaFoldDB" id="A0A2S6I909"/>
<proteinExistence type="predicted"/>
<evidence type="ECO:0000313" key="2">
    <source>
        <dbReference type="Proteomes" id="UP000237662"/>
    </source>
</evidence>
<dbReference type="EMBL" id="PTJC01000005">
    <property type="protein sequence ID" value="PPK87975.1"/>
    <property type="molecule type" value="Genomic_DNA"/>
</dbReference>
<protein>
    <recommendedName>
        <fullName evidence="3">Glycosyltransferase involved in cell wall biosynthesis</fullName>
    </recommendedName>
</protein>
<dbReference type="Proteomes" id="UP000237662">
    <property type="component" value="Unassembled WGS sequence"/>
</dbReference>
<accession>A0A2S6I909</accession>
<gene>
    <name evidence="1" type="ORF">CLV84_0936</name>
</gene>
<evidence type="ECO:0000313" key="1">
    <source>
        <dbReference type="EMBL" id="PPK87975.1"/>
    </source>
</evidence>
<comment type="caution">
    <text evidence="1">The sequence shown here is derived from an EMBL/GenBank/DDBJ whole genome shotgun (WGS) entry which is preliminary data.</text>
</comment>
<keyword evidence="2" id="KW-1185">Reference proteome</keyword>
<dbReference type="SUPFAM" id="SSF53756">
    <property type="entry name" value="UDP-Glycosyltransferase/glycogen phosphorylase"/>
    <property type="match status" value="1"/>
</dbReference>
<dbReference type="OrthoDB" id="9794575at2"/>
<evidence type="ECO:0008006" key="3">
    <source>
        <dbReference type="Google" id="ProtNLM"/>
    </source>
</evidence>
<name>A0A2S6I909_9BACT</name>
<sequence length="419" mass="47793">MSAEKILFLANYFPPRPAVAGRRLGHLATWALDHYRKVFVIRADRNFAGDDLPDLDVIALPARDLRALLGGPGPAHTLPHNSYRKKVSGPLLRLRQSFPFLYLTDDGGPIYRREAYREAVRLIEAEGITTVFSSFRPWSDHLVARQLKRRFPHLHWIADFRDLHADPVRRDVWWPKLQIWWARRVVRRADEVWGVSEGQVQYLKEIFPAATVRRNRLFNLPPASTAPQSDRFTIVYTGSLYDRLQSIGPLLNSLQELVARGAMLPDDIELIYRGKDEVLWREWTSCLPASMHCNTRSYVAPASAQKLQEEAQMLLLLNWSAEDYYGVLTAKLYDYLSAGRPILALVNGPDDPELRAIIEGTHAGKVYARDASPTDWLLGCYQQWKEGGGRVPWSSDLKTMAQYLEGEAVGQTTNYPQGR</sequence>
<reference evidence="1 2" key="1">
    <citation type="submission" date="2018-02" db="EMBL/GenBank/DDBJ databases">
        <title>Genomic Encyclopedia of Archaeal and Bacterial Type Strains, Phase II (KMG-II): from individual species to whole genera.</title>
        <authorList>
            <person name="Goeker M."/>
        </authorList>
    </citation>
    <scope>NUCLEOTIDE SEQUENCE [LARGE SCALE GENOMIC DNA]</scope>
    <source>
        <strain evidence="1 2">DSM 29526</strain>
    </source>
</reference>
<organism evidence="1 2">
    <name type="scientific">Neolewinella xylanilytica</name>
    <dbReference type="NCBI Taxonomy" id="1514080"/>
    <lineage>
        <taxon>Bacteria</taxon>
        <taxon>Pseudomonadati</taxon>
        <taxon>Bacteroidota</taxon>
        <taxon>Saprospiria</taxon>
        <taxon>Saprospirales</taxon>
        <taxon>Lewinellaceae</taxon>
        <taxon>Neolewinella</taxon>
    </lineage>
</organism>
<dbReference type="RefSeq" id="WP_104418551.1">
    <property type="nucleotide sequence ID" value="NZ_PTJC01000005.1"/>
</dbReference>